<dbReference type="Pfam" id="PF13248">
    <property type="entry name" value="Zn_ribbon_3"/>
    <property type="match status" value="1"/>
</dbReference>
<accession>A0ABW5T3N4</accession>
<dbReference type="RefSeq" id="WP_380713923.1">
    <property type="nucleotide sequence ID" value="NZ_JBHUML010000005.1"/>
</dbReference>
<evidence type="ECO:0000256" key="1">
    <source>
        <dbReference type="SAM" id="MobiDB-lite"/>
    </source>
</evidence>
<proteinExistence type="predicted"/>
<evidence type="ECO:0000313" key="4">
    <source>
        <dbReference type="EMBL" id="MFD2706617.1"/>
    </source>
</evidence>
<keyword evidence="2" id="KW-0812">Transmembrane</keyword>
<comment type="caution">
    <text evidence="4">The sequence shown here is derived from an EMBL/GenBank/DDBJ whole genome shotgun (WGS) entry which is preliminary data.</text>
</comment>
<organism evidence="4 5">
    <name type="scientific">Salibacterium lacus</name>
    <dbReference type="NCBI Taxonomy" id="1898109"/>
    <lineage>
        <taxon>Bacteria</taxon>
        <taxon>Bacillati</taxon>
        <taxon>Bacillota</taxon>
        <taxon>Bacilli</taxon>
        <taxon>Bacillales</taxon>
        <taxon>Bacillaceae</taxon>
    </lineage>
</organism>
<dbReference type="Proteomes" id="UP001597520">
    <property type="component" value="Unassembled WGS sequence"/>
</dbReference>
<dbReference type="EMBL" id="JBHUML010000005">
    <property type="protein sequence ID" value="MFD2706617.1"/>
    <property type="molecule type" value="Genomic_DNA"/>
</dbReference>
<reference evidence="5" key="1">
    <citation type="journal article" date="2019" name="Int. J. Syst. Evol. Microbiol.">
        <title>The Global Catalogue of Microorganisms (GCM) 10K type strain sequencing project: providing services to taxonomists for standard genome sequencing and annotation.</title>
        <authorList>
            <consortium name="The Broad Institute Genomics Platform"/>
            <consortium name="The Broad Institute Genome Sequencing Center for Infectious Disease"/>
            <person name="Wu L."/>
            <person name="Ma J."/>
        </authorList>
    </citation>
    <scope>NUCLEOTIDE SEQUENCE [LARGE SCALE GENOMIC DNA]</scope>
    <source>
        <strain evidence="5">KCTC 33792</strain>
    </source>
</reference>
<keyword evidence="2" id="KW-0472">Membrane</keyword>
<dbReference type="InterPro" id="IPR059113">
    <property type="entry name" value="Znf_ribbon"/>
</dbReference>
<evidence type="ECO:0000256" key="2">
    <source>
        <dbReference type="SAM" id="Phobius"/>
    </source>
</evidence>
<feature type="region of interest" description="Disordered" evidence="1">
    <location>
        <begin position="27"/>
        <end position="47"/>
    </location>
</feature>
<evidence type="ECO:0000259" key="3">
    <source>
        <dbReference type="Pfam" id="PF13248"/>
    </source>
</evidence>
<feature type="transmembrane region" description="Helical" evidence="2">
    <location>
        <begin position="49"/>
        <end position="67"/>
    </location>
</feature>
<keyword evidence="5" id="KW-1185">Reference proteome</keyword>
<sequence>MSQNQLTKCPACDHDVSLQARTCPNCGHPLRNQASPPPPPRPEREGQGLGFWGIVGAVVVAIIIASFL</sequence>
<evidence type="ECO:0000313" key="5">
    <source>
        <dbReference type="Proteomes" id="UP001597520"/>
    </source>
</evidence>
<feature type="domain" description="Putative zinc-ribbon" evidence="3">
    <location>
        <begin position="6"/>
        <end position="30"/>
    </location>
</feature>
<protein>
    <submittedName>
        <fullName evidence="4">Zinc ribbon domain-containing protein</fullName>
    </submittedName>
</protein>
<keyword evidence="2" id="KW-1133">Transmembrane helix</keyword>
<name>A0ABW5T3N4_9BACI</name>
<gene>
    <name evidence="4" type="ORF">ACFSUB_14215</name>
</gene>